<proteinExistence type="inferred from homology"/>
<dbReference type="InterPro" id="IPR029063">
    <property type="entry name" value="SAM-dependent_MTases_sf"/>
</dbReference>
<reference evidence="5 6" key="1">
    <citation type="submission" date="2024-09" db="EMBL/GenBank/DDBJ databases">
        <title>Chromosome-scale assembly of Riccia fluitans.</title>
        <authorList>
            <person name="Paukszto L."/>
            <person name="Sawicki J."/>
            <person name="Karawczyk K."/>
            <person name="Piernik-Szablinska J."/>
            <person name="Szczecinska M."/>
            <person name="Mazdziarz M."/>
        </authorList>
    </citation>
    <scope>NUCLEOTIDE SEQUENCE [LARGE SCALE GENOMIC DNA]</scope>
    <source>
        <strain evidence="5">Rf_01</strain>
        <tissue evidence="5">Aerial parts of the thallus</tissue>
    </source>
</reference>
<sequence>MALRHSSSLQLPFQVTRLLHWSRKNCSSWVSVTNVSSSVCRSLSWRWPPVSTSQRALPFQRLVLTRCYAAESDQRAKQSVRLVKKKRRLDEVCVEKFPQFSRTMIQSWILQGKVTVDGKPAGKAGAPVLTSSNIIIDAEVPKYVCRAGFKLEAAIEHFKCDIEGKVALDAGLSTGGFTDCLLQYGASYVYGVDVGYGQVAEKIRQHERVCVMERTNLRYLDDLPQLVDIVTLDLAFISILLVMPAVMAAMKPDGTLITLIKPQFEARKNQVGSGGVIRDPDVHKEVIARVVGGVESCGFKCEGWINSPLKGADGNTEFLACFTRQLAAQAVTTELSHASD</sequence>
<evidence type="ECO:0000256" key="1">
    <source>
        <dbReference type="ARBA" id="ARBA00022884"/>
    </source>
</evidence>
<dbReference type="PROSITE" id="PS50889">
    <property type="entry name" value="S4"/>
    <property type="match status" value="1"/>
</dbReference>
<gene>
    <name evidence="5" type="ORF">R1flu_004803</name>
</gene>
<dbReference type="InterPro" id="IPR036986">
    <property type="entry name" value="S4_RNA-bd_sf"/>
</dbReference>
<feature type="domain" description="RNA-binding S4" evidence="4">
    <location>
        <begin position="87"/>
        <end position="152"/>
    </location>
</feature>
<dbReference type="SMART" id="SM00363">
    <property type="entry name" value="S4"/>
    <property type="match status" value="1"/>
</dbReference>
<dbReference type="AlphaFoldDB" id="A0ABD1YU77"/>
<protein>
    <recommendedName>
        <fullName evidence="4">RNA-binding S4 domain-containing protein</fullName>
    </recommendedName>
</protein>
<dbReference type="InterPro" id="IPR004538">
    <property type="entry name" value="Hemolysin_A/TlyA"/>
</dbReference>
<keyword evidence="1 3" id="KW-0694">RNA-binding</keyword>
<dbReference type="Gene3D" id="3.40.50.150">
    <property type="entry name" value="Vaccinia Virus protein VP39"/>
    <property type="match status" value="1"/>
</dbReference>
<dbReference type="PANTHER" id="PTHR32319">
    <property type="entry name" value="BACTERIAL HEMOLYSIN-LIKE PROTEIN"/>
    <property type="match status" value="1"/>
</dbReference>
<dbReference type="NCBIfam" id="TIGR00478">
    <property type="entry name" value="tly"/>
    <property type="match status" value="1"/>
</dbReference>
<evidence type="ECO:0000259" key="4">
    <source>
        <dbReference type="SMART" id="SM00363"/>
    </source>
</evidence>
<dbReference type="SUPFAM" id="SSF55174">
    <property type="entry name" value="Alpha-L RNA-binding motif"/>
    <property type="match status" value="1"/>
</dbReference>
<organism evidence="5 6">
    <name type="scientific">Riccia fluitans</name>
    <dbReference type="NCBI Taxonomy" id="41844"/>
    <lineage>
        <taxon>Eukaryota</taxon>
        <taxon>Viridiplantae</taxon>
        <taxon>Streptophyta</taxon>
        <taxon>Embryophyta</taxon>
        <taxon>Marchantiophyta</taxon>
        <taxon>Marchantiopsida</taxon>
        <taxon>Marchantiidae</taxon>
        <taxon>Marchantiales</taxon>
        <taxon>Ricciaceae</taxon>
        <taxon>Riccia</taxon>
    </lineage>
</organism>
<dbReference type="InterPro" id="IPR047048">
    <property type="entry name" value="TlyA"/>
</dbReference>
<dbReference type="EMBL" id="JBHFFA010000003">
    <property type="protein sequence ID" value="KAL2633324.1"/>
    <property type="molecule type" value="Genomic_DNA"/>
</dbReference>
<dbReference type="SUPFAM" id="SSF53335">
    <property type="entry name" value="S-adenosyl-L-methionine-dependent methyltransferases"/>
    <property type="match status" value="1"/>
</dbReference>
<evidence type="ECO:0000256" key="3">
    <source>
        <dbReference type="PROSITE-ProRule" id="PRU00182"/>
    </source>
</evidence>
<keyword evidence="6" id="KW-1185">Reference proteome</keyword>
<dbReference type="InterPro" id="IPR002877">
    <property type="entry name" value="RNA_MeTrfase_FtsJ_dom"/>
</dbReference>
<evidence type="ECO:0000256" key="2">
    <source>
        <dbReference type="ARBA" id="ARBA00029460"/>
    </source>
</evidence>
<name>A0ABD1YU77_9MARC</name>
<accession>A0ABD1YU77</accession>
<evidence type="ECO:0000313" key="5">
    <source>
        <dbReference type="EMBL" id="KAL2633324.1"/>
    </source>
</evidence>
<dbReference type="Gene3D" id="3.10.290.10">
    <property type="entry name" value="RNA-binding S4 domain"/>
    <property type="match status" value="1"/>
</dbReference>
<comment type="similarity">
    <text evidence="2">Belongs to the TlyA family.</text>
</comment>
<dbReference type="Pfam" id="PF01479">
    <property type="entry name" value="S4"/>
    <property type="match status" value="1"/>
</dbReference>
<dbReference type="PANTHER" id="PTHR32319:SF0">
    <property type="entry name" value="BACTERIAL HEMOLYSIN-LIKE PROTEIN"/>
    <property type="match status" value="1"/>
</dbReference>
<dbReference type="Pfam" id="PF01728">
    <property type="entry name" value="FtsJ"/>
    <property type="match status" value="1"/>
</dbReference>
<dbReference type="GO" id="GO:0003723">
    <property type="term" value="F:RNA binding"/>
    <property type="evidence" value="ECO:0007669"/>
    <property type="project" value="UniProtKB-KW"/>
</dbReference>
<evidence type="ECO:0000313" key="6">
    <source>
        <dbReference type="Proteomes" id="UP001605036"/>
    </source>
</evidence>
<dbReference type="Proteomes" id="UP001605036">
    <property type="component" value="Unassembled WGS sequence"/>
</dbReference>
<comment type="caution">
    <text evidence="5">The sequence shown here is derived from an EMBL/GenBank/DDBJ whole genome shotgun (WGS) entry which is preliminary data.</text>
</comment>
<dbReference type="InterPro" id="IPR002942">
    <property type="entry name" value="S4_RNA-bd"/>
</dbReference>
<dbReference type="CDD" id="cd00165">
    <property type="entry name" value="S4"/>
    <property type="match status" value="1"/>
</dbReference>